<organism evidence="8 9">
    <name type="scientific">Enterococcus cecorum</name>
    <dbReference type="NCBI Taxonomy" id="44008"/>
    <lineage>
        <taxon>Bacteria</taxon>
        <taxon>Bacillati</taxon>
        <taxon>Bacillota</taxon>
        <taxon>Bacilli</taxon>
        <taxon>Lactobacillales</taxon>
        <taxon>Enterococcaceae</taxon>
        <taxon>Enterococcus</taxon>
    </lineage>
</organism>
<dbReference type="EC" id="2.1.1.72" evidence="2"/>
<feature type="binding site" evidence="7">
    <location>
        <position position="12"/>
    </location>
    <ligand>
        <name>S-adenosyl-L-methionine</name>
        <dbReference type="ChEBI" id="CHEBI:59789"/>
    </ligand>
</feature>
<dbReference type="PANTHER" id="PTHR30481">
    <property type="entry name" value="DNA ADENINE METHYLASE"/>
    <property type="match status" value="1"/>
</dbReference>
<feature type="binding site" evidence="7">
    <location>
        <position position="16"/>
    </location>
    <ligand>
        <name>S-adenosyl-L-methionine</name>
        <dbReference type="ChEBI" id="CHEBI:59789"/>
    </ligand>
</feature>
<dbReference type="GO" id="GO:0009307">
    <property type="term" value="P:DNA restriction-modification system"/>
    <property type="evidence" value="ECO:0007669"/>
    <property type="project" value="InterPro"/>
</dbReference>
<dbReference type="InterPro" id="IPR012263">
    <property type="entry name" value="M_m6A_EcoRV"/>
</dbReference>
<feature type="binding site" evidence="7">
    <location>
        <position position="190"/>
    </location>
    <ligand>
        <name>S-adenosyl-L-methionine</name>
        <dbReference type="ChEBI" id="CHEBI:59789"/>
    </ligand>
</feature>
<evidence type="ECO:0000313" key="9">
    <source>
        <dbReference type="Proteomes" id="UP000252800"/>
    </source>
</evidence>
<comment type="similarity">
    <text evidence="1">Belongs to the N(4)/N(6)-methyltransferase family.</text>
</comment>
<dbReference type="Gene3D" id="3.40.50.150">
    <property type="entry name" value="Vaccinia Virus protein VP39"/>
    <property type="match status" value="1"/>
</dbReference>
<dbReference type="NCBIfam" id="TIGR00571">
    <property type="entry name" value="dam"/>
    <property type="match status" value="1"/>
</dbReference>
<evidence type="ECO:0000256" key="2">
    <source>
        <dbReference type="ARBA" id="ARBA00011900"/>
    </source>
</evidence>
<dbReference type="PIRSF" id="PIRSF000398">
    <property type="entry name" value="M_m6A_EcoRV"/>
    <property type="match status" value="1"/>
</dbReference>
<dbReference type="InterPro" id="IPR012327">
    <property type="entry name" value="MeTrfase_D12"/>
</dbReference>
<dbReference type="SUPFAM" id="SSF53335">
    <property type="entry name" value="S-adenosyl-L-methionine-dependent methyltransferases"/>
    <property type="match status" value="1"/>
</dbReference>
<dbReference type="GO" id="GO:0043565">
    <property type="term" value="F:sequence-specific DNA binding"/>
    <property type="evidence" value="ECO:0007669"/>
    <property type="project" value="TreeGrafter"/>
</dbReference>
<dbReference type="GO" id="GO:0009007">
    <property type="term" value="F:site-specific DNA-methyltransferase (adenine-specific) activity"/>
    <property type="evidence" value="ECO:0007669"/>
    <property type="project" value="UniProtKB-EC"/>
</dbReference>
<evidence type="ECO:0000256" key="4">
    <source>
        <dbReference type="ARBA" id="ARBA00022679"/>
    </source>
</evidence>
<dbReference type="RefSeq" id="WP_113784472.1">
    <property type="nucleotide sequence ID" value="NZ_KZ845741.1"/>
</dbReference>
<keyword evidence="5" id="KW-0949">S-adenosyl-L-methionine</keyword>
<evidence type="ECO:0000256" key="6">
    <source>
        <dbReference type="ARBA" id="ARBA00047942"/>
    </source>
</evidence>
<evidence type="ECO:0000256" key="7">
    <source>
        <dbReference type="PIRSR" id="PIRSR000398-1"/>
    </source>
</evidence>
<feature type="binding site" evidence="7">
    <location>
        <position position="57"/>
    </location>
    <ligand>
        <name>S-adenosyl-L-methionine</name>
        <dbReference type="ChEBI" id="CHEBI:59789"/>
    </ligand>
</feature>
<dbReference type="Pfam" id="PF02086">
    <property type="entry name" value="MethyltransfD12"/>
    <property type="match status" value="1"/>
</dbReference>
<evidence type="ECO:0000256" key="5">
    <source>
        <dbReference type="ARBA" id="ARBA00022691"/>
    </source>
</evidence>
<dbReference type="InterPro" id="IPR029063">
    <property type="entry name" value="SAM-dependent_MTases_sf"/>
</dbReference>
<comment type="caution">
    <text evidence="8">The sequence shown here is derived from an EMBL/GenBank/DDBJ whole genome shotgun (WGS) entry which is preliminary data.</text>
</comment>
<dbReference type="Gene3D" id="1.10.1020.10">
    <property type="entry name" value="Adenine-specific Methyltransferase, Domain 2"/>
    <property type="match status" value="1"/>
</dbReference>
<comment type="catalytic activity">
    <reaction evidence="6">
        <text>a 2'-deoxyadenosine in DNA + S-adenosyl-L-methionine = an N(6)-methyl-2'-deoxyadenosine in DNA + S-adenosyl-L-homocysteine + H(+)</text>
        <dbReference type="Rhea" id="RHEA:15197"/>
        <dbReference type="Rhea" id="RHEA-COMP:12418"/>
        <dbReference type="Rhea" id="RHEA-COMP:12419"/>
        <dbReference type="ChEBI" id="CHEBI:15378"/>
        <dbReference type="ChEBI" id="CHEBI:57856"/>
        <dbReference type="ChEBI" id="CHEBI:59789"/>
        <dbReference type="ChEBI" id="CHEBI:90615"/>
        <dbReference type="ChEBI" id="CHEBI:90616"/>
        <dbReference type="EC" id="2.1.1.72"/>
    </reaction>
</comment>
<sequence>MSDLKLTPFVKWAGGKKQLLGKLLEKMPSDFNTYYEPFIGGGAVLLGLQPHSAVINDVNEQLLNVYHQIMSDEIALINKINELDSVVCDKDFYLSIRAKYNEKIQHSIFDTECAAYFIWINKHCFNGLYRVNSKGLFNVPYNNKQTGASIDEENIINIANFLRSSNIKIQHGDFEQACANVATGDFVYFDSPYVPASNTANFTTYTKDGFSYEDHVRLANLFKKLDGKNVKLMLSNHNVPLVHELYEGYNIEVVDVRRNINSKANKRVGKEVIITNY</sequence>
<gene>
    <name evidence="8" type="ORF">EB18_01176</name>
</gene>
<accession>A0A366SIA1</accession>
<evidence type="ECO:0000256" key="3">
    <source>
        <dbReference type="ARBA" id="ARBA00022603"/>
    </source>
</evidence>
<proteinExistence type="inferred from homology"/>
<dbReference type="GO" id="GO:1904047">
    <property type="term" value="F:S-adenosyl-L-methionine binding"/>
    <property type="evidence" value="ECO:0007669"/>
    <property type="project" value="TreeGrafter"/>
</dbReference>
<dbReference type="GO" id="GO:0006298">
    <property type="term" value="P:mismatch repair"/>
    <property type="evidence" value="ECO:0007669"/>
    <property type="project" value="TreeGrafter"/>
</dbReference>
<reference evidence="8 9" key="1">
    <citation type="submission" date="2015-06" db="EMBL/GenBank/DDBJ databases">
        <title>The Genome Sequence of Enterococcus cecorum 170AEA1.</title>
        <authorList>
            <consortium name="The Broad Institute Genomics Platform"/>
            <consortium name="The Broad Institute Genome Sequencing Center for Infectious Disease"/>
            <person name="Earl A.M."/>
            <person name="Van Tyne D."/>
            <person name="Lebreton F."/>
            <person name="Saavedra J.T."/>
            <person name="Gilmore M.S."/>
            <person name="Manson McGuire A."/>
            <person name="Clock S."/>
            <person name="Crupain M."/>
            <person name="Rangan U."/>
            <person name="Young S."/>
            <person name="Abouelleil A."/>
            <person name="Cao P."/>
            <person name="Chapman S.B."/>
            <person name="Griggs A."/>
            <person name="Priest M."/>
            <person name="Shea T."/>
            <person name="Wortman J."/>
            <person name="Nusbaum C."/>
            <person name="Birren B."/>
        </authorList>
    </citation>
    <scope>NUCLEOTIDE SEQUENCE [LARGE SCALE GENOMIC DNA]</scope>
    <source>
        <strain evidence="8 9">170AEA1</strain>
    </source>
</reference>
<dbReference type="Proteomes" id="UP000252800">
    <property type="component" value="Unassembled WGS sequence"/>
</dbReference>
<dbReference type="AlphaFoldDB" id="A0A366SIA1"/>
<name>A0A366SIA1_9ENTE</name>
<protein>
    <recommendedName>
        <fullName evidence="2">site-specific DNA-methyltransferase (adenine-specific)</fullName>
        <ecNumber evidence="2">2.1.1.72</ecNumber>
    </recommendedName>
</protein>
<evidence type="ECO:0000313" key="8">
    <source>
        <dbReference type="EMBL" id="RBR30173.1"/>
    </source>
</evidence>
<evidence type="ECO:0000256" key="1">
    <source>
        <dbReference type="ARBA" id="ARBA00006594"/>
    </source>
</evidence>
<dbReference type="EMBL" id="LEOY01000006">
    <property type="protein sequence ID" value="RBR30173.1"/>
    <property type="molecule type" value="Genomic_DNA"/>
</dbReference>
<dbReference type="PRINTS" id="PR00505">
    <property type="entry name" value="D12N6MTFRASE"/>
</dbReference>
<dbReference type="InterPro" id="IPR023095">
    <property type="entry name" value="Ade_MeTrfase_dom_2"/>
</dbReference>
<dbReference type="PANTHER" id="PTHR30481:SF3">
    <property type="entry name" value="DNA ADENINE METHYLASE"/>
    <property type="match status" value="1"/>
</dbReference>
<keyword evidence="4" id="KW-0808">Transferase</keyword>
<dbReference type="GO" id="GO:0032259">
    <property type="term" value="P:methylation"/>
    <property type="evidence" value="ECO:0007669"/>
    <property type="project" value="UniProtKB-KW"/>
</dbReference>
<keyword evidence="3" id="KW-0489">Methyltransferase</keyword>